<accession>A0A8K0SDE9</accession>
<keyword evidence="3" id="KW-1185">Reference proteome</keyword>
<dbReference type="EMBL" id="JAGPNK010000036">
    <property type="protein sequence ID" value="KAH7303265.1"/>
    <property type="molecule type" value="Genomic_DNA"/>
</dbReference>
<evidence type="ECO:0000313" key="3">
    <source>
        <dbReference type="Proteomes" id="UP000813444"/>
    </source>
</evidence>
<organism evidence="2 3">
    <name type="scientific">Stachybotrys elegans</name>
    <dbReference type="NCBI Taxonomy" id="80388"/>
    <lineage>
        <taxon>Eukaryota</taxon>
        <taxon>Fungi</taxon>
        <taxon>Dikarya</taxon>
        <taxon>Ascomycota</taxon>
        <taxon>Pezizomycotina</taxon>
        <taxon>Sordariomycetes</taxon>
        <taxon>Hypocreomycetidae</taxon>
        <taxon>Hypocreales</taxon>
        <taxon>Stachybotryaceae</taxon>
        <taxon>Stachybotrys</taxon>
    </lineage>
</organism>
<comment type="caution">
    <text evidence="2">The sequence shown here is derived from an EMBL/GenBank/DDBJ whole genome shotgun (WGS) entry which is preliminary data.</text>
</comment>
<feature type="region of interest" description="Disordered" evidence="1">
    <location>
        <begin position="304"/>
        <end position="325"/>
    </location>
</feature>
<dbReference type="AlphaFoldDB" id="A0A8K0SDE9"/>
<name>A0A8K0SDE9_9HYPO</name>
<evidence type="ECO:0000313" key="2">
    <source>
        <dbReference type="EMBL" id="KAH7303265.1"/>
    </source>
</evidence>
<dbReference type="Proteomes" id="UP000813444">
    <property type="component" value="Unassembled WGS sequence"/>
</dbReference>
<reference evidence="2" key="1">
    <citation type="journal article" date="2021" name="Nat. Commun.">
        <title>Genetic determinants of endophytism in the Arabidopsis root mycobiome.</title>
        <authorList>
            <person name="Mesny F."/>
            <person name="Miyauchi S."/>
            <person name="Thiergart T."/>
            <person name="Pickel B."/>
            <person name="Atanasova L."/>
            <person name="Karlsson M."/>
            <person name="Huettel B."/>
            <person name="Barry K.W."/>
            <person name="Haridas S."/>
            <person name="Chen C."/>
            <person name="Bauer D."/>
            <person name="Andreopoulos W."/>
            <person name="Pangilinan J."/>
            <person name="LaButti K."/>
            <person name="Riley R."/>
            <person name="Lipzen A."/>
            <person name="Clum A."/>
            <person name="Drula E."/>
            <person name="Henrissat B."/>
            <person name="Kohler A."/>
            <person name="Grigoriev I.V."/>
            <person name="Martin F.M."/>
            <person name="Hacquard S."/>
        </authorList>
    </citation>
    <scope>NUCLEOTIDE SEQUENCE</scope>
    <source>
        <strain evidence="2">MPI-CAGE-CH-0235</strain>
    </source>
</reference>
<dbReference type="OrthoDB" id="2142213at2759"/>
<sequence length="348" mass="38433">MRAAKAAAQGLTCLLPLLSRNPQHPHSLIAREDQPVPDQDLDEIFPDEGNIVLEQAGLGNLTVTPSNVRRWEAGLIPQACAEISQDRELVAGNCSFDRLEVYNVTYEDCRQPWIFCRCHDADDNFQQVIEDFGRIPVASRELVRHVVLSDDYVTPTSNSSLEGVSLYWVGDLVIYGLWSTVALFVHEIAHNLDWHVRPEGSEVSYAETQEFIDVVENDTCVSDYYSKTSYSELYAQAAVMLAYEFNVGPVDELADDSCMSSTAAVMTEQLEDYLTYDPERTCSLQTKLEPSEVWCIRDGQAGPCESESNDDNNNEGGNGGGDSGSAAPRTFIGALPVLMLGTVLSIML</sequence>
<protein>
    <submittedName>
        <fullName evidence="2">Uncharacterized protein</fullName>
    </submittedName>
</protein>
<gene>
    <name evidence="2" type="ORF">B0I35DRAFT_465732</name>
</gene>
<proteinExistence type="predicted"/>
<evidence type="ECO:0000256" key="1">
    <source>
        <dbReference type="SAM" id="MobiDB-lite"/>
    </source>
</evidence>